<feature type="non-terminal residue" evidence="1">
    <location>
        <position position="1"/>
    </location>
</feature>
<proteinExistence type="predicted"/>
<gene>
    <name evidence="1" type="ORF">HaLaN_15591</name>
</gene>
<comment type="caution">
    <text evidence="1">The sequence shown here is derived from an EMBL/GenBank/DDBJ whole genome shotgun (WGS) entry which is preliminary data.</text>
</comment>
<sequence>MPSQEISLEEYEKQLLEKKAALNKVAEVKAVSLDDFKGMKTYARKEVDEEVPGLELLVKKKDAKAKEDTAKDKPKKQTISTLTLASFTYIHIFVPT</sequence>
<dbReference type="EMBL" id="BLLF01001347">
    <property type="protein sequence ID" value="GFH18739.1"/>
    <property type="molecule type" value="Genomic_DNA"/>
</dbReference>
<reference evidence="1 2" key="1">
    <citation type="submission" date="2020-02" db="EMBL/GenBank/DDBJ databases">
        <title>Draft genome sequence of Haematococcus lacustris strain NIES-144.</title>
        <authorList>
            <person name="Morimoto D."/>
            <person name="Nakagawa S."/>
            <person name="Yoshida T."/>
            <person name="Sawayama S."/>
        </authorList>
    </citation>
    <scope>NUCLEOTIDE SEQUENCE [LARGE SCALE GENOMIC DNA]</scope>
    <source>
        <strain evidence="1 2">NIES-144</strain>
    </source>
</reference>
<dbReference type="Proteomes" id="UP000485058">
    <property type="component" value="Unassembled WGS sequence"/>
</dbReference>
<keyword evidence="2" id="KW-1185">Reference proteome</keyword>
<name>A0A699ZH27_HAELA</name>
<evidence type="ECO:0000313" key="1">
    <source>
        <dbReference type="EMBL" id="GFH18739.1"/>
    </source>
</evidence>
<dbReference type="AlphaFoldDB" id="A0A699ZH27"/>
<protein>
    <submittedName>
        <fullName evidence="1">HABP4_PAI-RBP1 domain-containing protein</fullName>
    </submittedName>
</protein>
<accession>A0A699ZH27</accession>
<organism evidence="1 2">
    <name type="scientific">Haematococcus lacustris</name>
    <name type="common">Green alga</name>
    <name type="synonym">Haematococcus pluvialis</name>
    <dbReference type="NCBI Taxonomy" id="44745"/>
    <lineage>
        <taxon>Eukaryota</taxon>
        <taxon>Viridiplantae</taxon>
        <taxon>Chlorophyta</taxon>
        <taxon>core chlorophytes</taxon>
        <taxon>Chlorophyceae</taxon>
        <taxon>CS clade</taxon>
        <taxon>Chlamydomonadales</taxon>
        <taxon>Haematococcaceae</taxon>
        <taxon>Haematococcus</taxon>
    </lineage>
</organism>
<evidence type="ECO:0000313" key="2">
    <source>
        <dbReference type="Proteomes" id="UP000485058"/>
    </source>
</evidence>